<gene>
    <name evidence="2" type="ORF">AH68_03625</name>
</gene>
<dbReference type="GO" id="GO:0003677">
    <property type="term" value="F:DNA binding"/>
    <property type="evidence" value="ECO:0007669"/>
    <property type="project" value="InterPro"/>
</dbReference>
<dbReference type="HOGENOM" id="CLU_2140986_0_0_11"/>
<sequence length="126" mass="13907">MSYADIVEFMFQSGCVMDKCGMKAVSESKSDCFGLIGAYHIWDVWQVHTRLDGYGKARRCRRSARSSTAGGASPPHGMAARHGGSAWRLGKALDTTPDFWANLQTDYDLLTFDPSTLDDIRPLVQA</sequence>
<dbReference type="KEGG" id="bka:AH68_03625"/>
<evidence type="ECO:0000256" key="1">
    <source>
        <dbReference type="SAM" id="MobiDB-lite"/>
    </source>
</evidence>
<protein>
    <submittedName>
        <fullName evidence="2">XRE family transcriptional regulator</fullName>
    </submittedName>
</protein>
<feature type="region of interest" description="Disordered" evidence="1">
    <location>
        <begin position="64"/>
        <end position="83"/>
    </location>
</feature>
<dbReference type="Proteomes" id="UP000030625">
    <property type="component" value="Chromosome"/>
</dbReference>
<reference evidence="2 3" key="1">
    <citation type="journal article" date="2015" name="Genome Announc.">
        <title>Complete and Assembled Genome Sequence of Bifidobacterium kashiwanohense PV20-2, Isolated from the Feces of an Anemic Kenyan Infant.</title>
        <authorList>
            <person name="Vazquez-Gutierrez P."/>
            <person name="Lacroix C."/>
            <person name="Chassard C."/>
            <person name="Klumpp J."/>
            <person name="Jans C."/>
            <person name="Stevens M.J."/>
        </authorList>
    </citation>
    <scope>NUCLEOTIDE SEQUENCE [LARGE SCALE GENOMIC DNA]</scope>
    <source>
        <strain evidence="2 3">PV20-2</strain>
    </source>
</reference>
<proteinExistence type="predicted"/>
<name>A0A0A7I1W5_9BIFI</name>
<organism evidence="2 3">
    <name type="scientific">Bifidobacterium catenulatum PV20-2</name>
    <dbReference type="NCBI Taxonomy" id="1447716"/>
    <lineage>
        <taxon>Bacteria</taxon>
        <taxon>Bacillati</taxon>
        <taxon>Actinomycetota</taxon>
        <taxon>Actinomycetes</taxon>
        <taxon>Bifidobacteriales</taxon>
        <taxon>Bifidobacteriaceae</taxon>
        <taxon>Bifidobacterium</taxon>
    </lineage>
</organism>
<dbReference type="InterPro" id="IPR010982">
    <property type="entry name" value="Lambda_DNA-bd_dom_sf"/>
</dbReference>
<accession>A0A0A7I1W5</accession>
<evidence type="ECO:0000313" key="2">
    <source>
        <dbReference type="EMBL" id="AIZ14302.1"/>
    </source>
</evidence>
<evidence type="ECO:0000313" key="3">
    <source>
        <dbReference type="Proteomes" id="UP000030625"/>
    </source>
</evidence>
<dbReference type="RefSeq" id="WP_236682447.1">
    <property type="nucleotide sequence ID" value="NZ_CP007456.1"/>
</dbReference>
<dbReference type="AlphaFoldDB" id="A0A0A7I1W5"/>
<dbReference type="EMBL" id="CP007456">
    <property type="protein sequence ID" value="AIZ14302.1"/>
    <property type="molecule type" value="Genomic_DNA"/>
</dbReference>
<dbReference type="STRING" id="1447716.AH68_03625"/>
<dbReference type="Gene3D" id="1.10.260.40">
    <property type="entry name" value="lambda repressor-like DNA-binding domains"/>
    <property type="match status" value="1"/>
</dbReference>